<dbReference type="SUPFAM" id="SSF54593">
    <property type="entry name" value="Glyoxalase/Bleomycin resistance protein/Dihydroxybiphenyl dioxygenase"/>
    <property type="match status" value="2"/>
</dbReference>
<dbReference type="InterPro" id="IPR004360">
    <property type="entry name" value="Glyas_Fos-R_dOase_dom"/>
</dbReference>
<dbReference type="OrthoDB" id="9793039at2"/>
<keyword evidence="3" id="KW-1185">Reference proteome</keyword>
<dbReference type="RefSeq" id="WP_026849066.1">
    <property type="nucleotide sequence ID" value="NZ_CP011454.1"/>
</dbReference>
<reference evidence="2 3" key="2">
    <citation type="journal article" date="2016" name="Environ. Microbiol. Rep.">
        <title>Metagenomic evidence for the presence of phototrophic Gemmatimonadetes bacteria in diverse environments.</title>
        <authorList>
            <person name="Zeng Y."/>
            <person name="Baumbach J."/>
            <person name="Barbosa E.G."/>
            <person name="Azevedo V."/>
            <person name="Zhang C."/>
            <person name="Koblizek M."/>
        </authorList>
    </citation>
    <scope>NUCLEOTIDE SEQUENCE [LARGE SCALE GENOMIC DNA]</scope>
    <source>
        <strain evidence="2 3">AP64</strain>
    </source>
</reference>
<protein>
    <recommendedName>
        <fullName evidence="1">VOC domain-containing protein</fullName>
    </recommendedName>
</protein>
<accession>A0A143BGS5</accession>
<dbReference type="Proteomes" id="UP000076404">
    <property type="component" value="Chromosome"/>
</dbReference>
<dbReference type="InterPro" id="IPR029068">
    <property type="entry name" value="Glyas_Bleomycin-R_OHBP_Dase"/>
</dbReference>
<dbReference type="PANTHER" id="PTHR33993:SF14">
    <property type="entry name" value="GB|AAF24581.1"/>
    <property type="match status" value="1"/>
</dbReference>
<name>A0A143BGS5_9BACT</name>
<dbReference type="InterPro" id="IPR052164">
    <property type="entry name" value="Anthracycline_SecMetBiosynth"/>
</dbReference>
<gene>
    <name evidence="2" type="ORF">GEMMAAP_00940</name>
</gene>
<dbReference type="KEGG" id="gph:GEMMAAP_00940"/>
<dbReference type="EMBL" id="CP011454">
    <property type="protein sequence ID" value="AMW03793.1"/>
    <property type="molecule type" value="Genomic_DNA"/>
</dbReference>
<dbReference type="eggNOG" id="COG3324">
    <property type="taxonomic scope" value="Bacteria"/>
</dbReference>
<feature type="domain" description="VOC" evidence="1">
    <location>
        <begin position="141"/>
        <end position="257"/>
    </location>
</feature>
<feature type="domain" description="VOC" evidence="1">
    <location>
        <begin position="11"/>
        <end position="127"/>
    </location>
</feature>
<dbReference type="Gene3D" id="3.10.180.10">
    <property type="entry name" value="2,3-Dihydroxybiphenyl 1,2-Dioxygenase, domain 1"/>
    <property type="match status" value="2"/>
</dbReference>
<evidence type="ECO:0000313" key="3">
    <source>
        <dbReference type="Proteomes" id="UP000076404"/>
    </source>
</evidence>
<dbReference type="CDD" id="cd07247">
    <property type="entry name" value="SgaA_N_like"/>
    <property type="match status" value="2"/>
</dbReference>
<reference evidence="2 3" key="1">
    <citation type="journal article" date="2014" name="Proc. Natl. Acad. Sci. U.S.A.">
        <title>Functional type 2 photosynthetic reaction centers found in the rare bacterial phylum Gemmatimonadetes.</title>
        <authorList>
            <person name="Zeng Y."/>
            <person name="Feng F."/>
            <person name="Medova H."/>
            <person name="Dean J."/>
            <person name="Koblizek M."/>
        </authorList>
    </citation>
    <scope>NUCLEOTIDE SEQUENCE [LARGE SCALE GENOMIC DNA]</scope>
    <source>
        <strain evidence="2 3">AP64</strain>
    </source>
</reference>
<proteinExistence type="predicted"/>
<sequence length="257" mass="27472">MPPIDAPLLHRPCWFDLSTSDLGAAKSLYSELFGWSYEDMGPAFGHYTMARTPSGRAAAALAPKMPGQEAMPTVWTVYWGTADADETIARITTNGGQVMVPPMDIPGSGRMAIAVDADGAVFGLWQADPFIGAEIEGEHGSMCWSEVNSRNGASNAEFYAKVFDLDVHKLDAPGVVYHTLHPAGGGAPVAGVLQMDEHWEGIPPNWMPYFAVANLEEANAVWAKHGGKTVAGPINSPHGRIMIVQDPQGAYLSYMAG</sequence>
<dbReference type="Pfam" id="PF00903">
    <property type="entry name" value="Glyoxalase"/>
    <property type="match status" value="1"/>
</dbReference>
<evidence type="ECO:0000259" key="1">
    <source>
        <dbReference type="PROSITE" id="PS51819"/>
    </source>
</evidence>
<evidence type="ECO:0000313" key="2">
    <source>
        <dbReference type="EMBL" id="AMW03793.1"/>
    </source>
</evidence>
<dbReference type="AlphaFoldDB" id="A0A143BGS5"/>
<dbReference type="PANTHER" id="PTHR33993">
    <property type="entry name" value="GLYOXALASE-RELATED"/>
    <property type="match status" value="1"/>
</dbReference>
<dbReference type="STRING" id="1379270.GEMMAAP_00940"/>
<dbReference type="PROSITE" id="PS51819">
    <property type="entry name" value="VOC"/>
    <property type="match status" value="2"/>
</dbReference>
<dbReference type="InterPro" id="IPR037523">
    <property type="entry name" value="VOC_core"/>
</dbReference>
<organism evidence="2 3">
    <name type="scientific">Gemmatimonas phototrophica</name>
    <dbReference type="NCBI Taxonomy" id="1379270"/>
    <lineage>
        <taxon>Bacteria</taxon>
        <taxon>Pseudomonadati</taxon>
        <taxon>Gemmatimonadota</taxon>
        <taxon>Gemmatimonadia</taxon>
        <taxon>Gemmatimonadales</taxon>
        <taxon>Gemmatimonadaceae</taxon>
        <taxon>Gemmatimonas</taxon>
    </lineage>
</organism>